<evidence type="ECO:0000256" key="1">
    <source>
        <dbReference type="SAM" id="MobiDB-lite"/>
    </source>
</evidence>
<reference evidence="2" key="2">
    <citation type="submission" date="2015-06" db="UniProtKB">
        <authorList>
            <consortium name="EnsemblProtists"/>
        </authorList>
    </citation>
    <scope>IDENTIFICATION</scope>
    <source>
        <strain evidence="2">Emoy2</strain>
    </source>
</reference>
<proteinExistence type="predicted"/>
<reference evidence="3" key="1">
    <citation type="journal article" date="2010" name="Science">
        <title>Signatures of adaptation to obligate biotrophy in the Hyaloperonospora arabidopsidis genome.</title>
        <authorList>
            <person name="Baxter L."/>
            <person name="Tripathy S."/>
            <person name="Ishaque N."/>
            <person name="Boot N."/>
            <person name="Cabral A."/>
            <person name="Kemen E."/>
            <person name="Thines M."/>
            <person name="Ah-Fong A."/>
            <person name="Anderson R."/>
            <person name="Badejoko W."/>
            <person name="Bittner-Eddy P."/>
            <person name="Boore J.L."/>
            <person name="Chibucos M.C."/>
            <person name="Coates M."/>
            <person name="Dehal P."/>
            <person name="Delehaunty K."/>
            <person name="Dong S."/>
            <person name="Downton P."/>
            <person name="Dumas B."/>
            <person name="Fabro G."/>
            <person name="Fronick C."/>
            <person name="Fuerstenberg S.I."/>
            <person name="Fulton L."/>
            <person name="Gaulin E."/>
            <person name="Govers F."/>
            <person name="Hughes L."/>
            <person name="Humphray S."/>
            <person name="Jiang R.H."/>
            <person name="Judelson H."/>
            <person name="Kamoun S."/>
            <person name="Kyung K."/>
            <person name="Meijer H."/>
            <person name="Minx P."/>
            <person name="Morris P."/>
            <person name="Nelson J."/>
            <person name="Phuntumart V."/>
            <person name="Qutob D."/>
            <person name="Rehmany A."/>
            <person name="Rougon-Cardoso A."/>
            <person name="Ryden P."/>
            <person name="Torto-Alalibo T."/>
            <person name="Studholme D."/>
            <person name="Wang Y."/>
            <person name="Win J."/>
            <person name="Wood J."/>
            <person name="Clifton S.W."/>
            <person name="Rogers J."/>
            <person name="Van den Ackerveken G."/>
            <person name="Jones J.D."/>
            <person name="McDowell J.M."/>
            <person name="Beynon J."/>
            <person name="Tyler B.M."/>
        </authorList>
    </citation>
    <scope>NUCLEOTIDE SEQUENCE [LARGE SCALE GENOMIC DNA]</scope>
    <source>
        <strain evidence="3">Emoy2</strain>
    </source>
</reference>
<keyword evidence="3" id="KW-1185">Reference proteome</keyword>
<dbReference type="AlphaFoldDB" id="M4BN61"/>
<feature type="region of interest" description="Disordered" evidence="1">
    <location>
        <begin position="89"/>
        <end position="108"/>
    </location>
</feature>
<dbReference type="EMBL" id="JH598448">
    <property type="status" value="NOT_ANNOTATED_CDS"/>
    <property type="molecule type" value="Genomic_DNA"/>
</dbReference>
<dbReference type="HOGENOM" id="CLU_1252729_0_0_1"/>
<protein>
    <submittedName>
        <fullName evidence="2">Uncharacterized protein</fullName>
    </submittedName>
</protein>
<dbReference type="EnsemblProtists" id="HpaT807848">
    <property type="protein sequence ID" value="HpaP807848"/>
    <property type="gene ID" value="HpaG807848"/>
</dbReference>
<feature type="compositionally biased region" description="Basic and acidic residues" evidence="1">
    <location>
        <begin position="64"/>
        <end position="75"/>
    </location>
</feature>
<name>M4BN61_HYAAE</name>
<dbReference type="InParanoid" id="M4BN61"/>
<feature type="region of interest" description="Disordered" evidence="1">
    <location>
        <begin position="30"/>
        <end position="82"/>
    </location>
</feature>
<feature type="compositionally biased region" description="Basic and acidic residues" evidence="1">
    <location>
        <begin position="30"/>
        <end position="41"/>
    </location>
</feature>
<dbReference type="VEuPathDB" id="FungiDB:HpaG807848"/>
<evidence type="ECO:0000313" key="3">
    <source>
        <dbReference type="Proteomes" id="UP000011713"/>
    </source>
</evidence>
<sequence>MADAAEDDSALEAAWGGLRDITVDDFATADRDAITGERPSELAEGTSDGGTAEGGATAAADANSEERRRNGRADRTSTPQTLSLILEVARQTGGAQTTRKKRRPEVTSEGLDAIGDAYESPVRVIGRCRRCARVDIDQWCVMCDAAVAAGKPKPPLQRFIAANRTYLKLGNKWGVDCVYQSMVQAFARNWWLRVQHARGRTPDAAPPAGRGLSTAFKKIET</sequence>
<accession>M4BN61</accession>
<dbReference type="Proteomes" id="UP000011713">
    <property type="component" value="Unassembled WGS sequence"/>
</dbReference>
<organism evidence="2 3">
    <name type="scientific">Hyaloperonospora arabidopsidis (strain Emoy2)</name>
    <name type="common">Downy mildew agent</name>
    <name type="synonym">Peronospora arabidopsidis</name>
    <dbReference type="NCBI Taxonomy" id="559515"/>
    <lineage>
        <taxon>Eukaryota</taxon>
        <taxon>Sar</taxon>
        <taxon>Stramenopiles</taxon>
        <taxon>Oomycota</taxon>
        <taxon>Peronosporomycetes</taxon>
        <taxon>Peronosporales</taxon>
        <taxon>Peronosporaceae</taxon>
        <taxon>Hyaloperonospora</taxon>
    </lineage>
</organism>
<evidence type="ECO:0000313" key="2">
    <source>
        <dbReference type="EnsemblProtists" id="HpaP807848"/>
    </source>
</evidence>